<proteinExistence type="predicted"/>
<accession>A0A381UDR4</accession>
<evidence type="ECO:0000256" key="1">
    <source>
        <dbReference type="SAM" id="Phobius"/>
    </source>
</evidence>
<feature type="domain" description="Holliday junction resolvase-related" evidence="2">
    <location>
        <begin position="36"/>
        <end position="121"/>
    </location>
</feature>
<sequence>VSFIDSVPLMWWLVIAQAFVILLLIFLVKKTLGGRSREVSLRRSESTRYGQITEQFMPFISEYPYDSKQFRFLGSPIDGVQFEEDKIVMIEFKSAGSQLSTRQRRIRNLVREGKVDFQEIRVD</sequence>
<keyword evidence="1" id="KW-0472">Membrane</keyword>
<organism evidence="3">
    <name type="scientific">marine metagenome</name>
    <dbReference type="NCBI Taxonomy" id="408172"/>
    <lineage>
        <taxon>unclassified sequences</taxon>
        <taxon>metagenomes</taxon>
        <taxon>ecological metagenomes</taxon>
    </lineage>
</organism>
<feature type="non-terminal residue" evidence="3">
    <location>
        <position position="1"/>
    </location>
</feature>
<name>A0A381UDR4_9ZZZZ</name>
<evidence type="ECO:0000313" key="3">
    <source>
        <dbReference type="EMBL" id="SVA26346.1"/>
    </source>
</evidence>
<dbReference type="Pfam" id="PF10107">
    <property type="entry name" value="Endonuc_Holl"/>
    <property type="match status" value="1"/>
</dbReference>
<reference evidence="3" key="1">
    <citation type="submission" date="2018-05" db="EMBL/GenBank/DDBJ databases">
        <authorList>
            <person name="Lanie J.A."/>
            <person name="Ng W.-L."/>
            <person name="Kazmierczak K.M."/>
            <person name="Andrzejewski T.M."/>
            <person name="Davidsen T.M."/>
            <person name="Wayne K.J."/>
            <person name="Tettelin H."/>
            <person name="Glass J.I."/>
            <person name="Rusch D."/>
            <person name="Podicherti R."/>
            <person name="Tsui H.-C.T."/>
            <person name="Winkler M.E."/>
        </authorList>
    </citation>
    <scope>NUCLEOTIDE SEQUENCE</scope>
</reference>
<keyword evidence="1" id="KW-1133">Transmembrane helix</keyword>
<dbReference type="InterPro" id="IPR019287">
    <property type="entry name" value="Hday_junct_resolvase-rel_dom"/>
</dbReference>
<evidence type="ECO:0000259" key="2">
    <source>
        <dbReference type="Pfam" id="PF10107"/>
    </source>
</evidence>
<gene>
    <name evidence="3" type="ORF">METZ01_LOCUS79200</name>
</gene>
<dbReference type="EMBL" id="UINC01006242">
    <property type="protein sequence ID" value="SVA26346.1"/>
    <property type="molecule type" value="Genomic_DNA"/>
</dbReference>
<dbReference type="AlphaFoldDB" id="A0A381UDR4"/>
<feature type="transmembrane region" description="Helical" evidence="1">
    <location>
        <begin position="6"/>
        <end position="28"/>
    </location>
</feature>
<keyword evidence="1" id="KW-0812">Transmembrane</keyword>
<protein>
    <recommendedName>
        <fullName evidence="2">Holliday junction resolvase-related domain-containing protein</fullName>
    </recommendedName>
</protein>